<sequence>MAYIEENPRGVDKAEIVVAIPTFNEASNIRNLVVAVDRGLKQFYGDRESVIINCDNHSLDGTRETFLGTETETPKIYISTAPGEKGKGRNIRNLFDKARLLDPQVIVILEADIRNIAPRWIYCFVEPVLRGAGFVTPLYASHKYEDTMEALLLYPLLRSLYGRRLRRPIAGECAFGKNLLDVFTTSTDQWTEPMLEDGIDIWMAVTATATRVPVCQTVMGSRKIHRFKDPYSQINRAFTNTVGVFFDLMTTFQDRWTKIKWSKPTILFNADALEMEGPVPVEINTPRLFELFARGVERYHPLLEGILNKPELHKIEEIKSMGFENFSFPSHTWANTLFDVAVAYRDAEKEQKQDILNALLLLYYGKVVSFVKKTERMSTQQAEEIIDRECMTFEENKRYLVTKWKSV</sequence>
<evidence type="ECO:0000313" key="8">
    <source>
        <dbReference type="Proteomes" id="UP000199611"/>
    </source>
</evidence>
<dbReference type="Gene3D" id="3.90.550.10">
    <property type="entry name" value="Spore Coat Polysaccharide Biosynthesis Protein SpsA, Chain A"/>
    <property type="match status" value="1"/>
</dbReference>
<dbReference type="PANTHER" id="PTHR48090:SF10">
    <property type="entry name" value="GLUCOSYL-3-PHOSPHOGLYCERATE SYNTHASE"/>
    <property type="match status" value="1"/>
</dbReference>
<keyword evidence="5" id="KW-0460">Magnesium</keyword>
<name>A0A1I4SDT2_9BACT</name>
<organism evidence="7 8">
    <name type="scientific">Thermodesulforhabdus norvegica</name>
    <dbReference type="NCBI Taxonomy" id="39841"/>
    <lineage>
        <taxon>Bacteria</taxon>
        <taxon>Pseudomonadati</taxon>
        <taxon>Thermodesulfobacteriota</taxon>
        <taxon>Syntrophobacteria</taxon>
        <taxon>Syntrophobacterales</taxon>
        <taxon>Thermodesulforhabdaceae</taxon>
        <taxon>Thermodesulforhabdus</taxon>
    </lineage>
</organism>
<keyword evidence="3" id="KW-0328">Glycosyltransferase</keyword>
<proteinExistence type="inferred from homology"/>
<protein>
    <submittedName>
        <fullName evidence="7">Glucosylglycerate synthase</fullName>
    </submittedName>
</protein>
<dbReference type="SUPFAM" id="SSF53448">
    <property type="entry name" value="Nucleotide-diphospho-sugar transferases"/>
    <property type="match status" value="1"/>
</dbReference>
<gene>
    <name evidence="7" type="ORF">SAMN05660836_00910</name>
</gene>
<evidence type="ECO:0000313" key="7">
    <source>
        <dbReference type="EMBL" id="SFM62656.1"/>
    </source>
</evidence>
<keyword evidence="8" id="KW-1185">Reference proteome</keyword>
<dbReference type="InterPro" id="IPR029044">
    <property type="entry name" value="Nucleotide-diphossugar_trans"/>
</dbReference>
<evidence type="ECO:0000256" key="4">
    <source>
        <dbReference type="ARBA" id="ARBA00022679"/>
    </source>
</evidence>
<dbReference type="InterPro" id="IPR050256">
    <property type="entry name" value="Glycosyltransferase_2"/>
</dbReference>
<comment type="cofactor">
    <cofactor evidence="1">
        <name>Mg(2+)</name>
        <dbReference type="ChEBI" id="CHEBI:18420"/>
    </cofactor>
</comment>
<feature type="domain" description="Glycosyltransferase 2-like" evidence="6">
    <location>
        <begin position="18"/>
        <end position="151"/>
    </location>
</feature>
<dbReference type="OrthoDB" id="9759709at2"/>
<evidence type="ECO:0000256" key="1">
    <source>
        <dbReference type="ARBA" id="ARBA00001946"/>
    </source>
</evidence>
<keyword evidence="4" id="KW-0808">Transferase</keyword>
<dbReference type="Pfam" id="PF00535">
    <property type="entry name" value="Glycos_transf_2"/>
    <property type="match status" value="1"/>
</dbReference>
<comment type="similarity">
    <text evidence="2">Belongs to the glycosyltransferase 2 family.</text>
</comment>
<accession>A0A1I4SDT2</accession>
<reference evidence="7 8" key="1">
    <citation type="submission" date="2016-10" db="EMBL/GenBank/DDBJ databases">
        <authorList>
            <person name="de Groot N.N."/>
        </authorList>
    </citation>
    <scope>NUCLEOTIDE SEQUENCE [LARGE SCALE GENOMIC DNA]</scope>
    <source>
        <strain evidence="7 8">DSM 9990</strain>
    </source>
</reference>
<dbReference type="RefSeq" id="WP_093393814.1">
    <property type="nucleotide sequence ID" value="NZ_FOUU01000002.1"/>
</dbReference>
<dbReference type="InterPro" id="IPR001173">
    <property type="entry name" value="Glyco_trans_2-like"/>
</dbReference>
<evidence type="ECO:0000256" key="5">
    <source>
        <dbReference type="ARBA" id="ARBA00022842"/>
    </source>
</evidence>
<dbReference type="EMBL" id="FOUU01000002">
    <property type="protein sequence ID" value="SFM62656.1"/>
    <property type="molecule type" value="Genomic_DNA"/>
</dbReference>
<dbReference type="AlphaFoldDB" id="A0A1I4SDT2"/>
<evidence type="ECO:0000259" key="6">
    <source>
        <dbReference type="Pfam" id="PF00535"/>
    </source>
</evidence>
<dbReference type="Proteomes" id="UP000199611">
    <property type="component" value="Unassembled WGS sequence"/>
</dbReference>
<dbReference type="GO" id="GO:0016757">
    <property type="term" value="F:glycosyltransferase activity"/>
    <property type="evidence" value="ECO:0007669"/>
    <property type="project" value="UniProtKB-KW"/>
</dbReference>
<evidence type="ECO:0000256" key="2">
    <source>
        <dbReference type="ARBA" id="ARBA00006739"/>
    </source>
</evidence>
<dbReference type="PANTHER" id="PTHR48090">
    <property type="entry name" value="UNDECAPRENYL-PHOSPHATE 4-DEOXY-4-FORMAMIDO-L-ARABINOSE TRANSFERASE-RELATED"/>
    <property type="match status" value="1"/>
</dbReference>
<evidence type="ECO:0000256" key="3">
    <source>
        <dbReference type="ARBA" id="ARBA00022676"/>
    </source>
</evidence>
<dbReference type="STRING" id="39841.SAMN05660836_00910"/>